<evidence type="ECO:0000256" key="2">
    <source>
        <dbReference type="SAM" id="SignalP"/>
    </source>
</evidence>
<evidence type="ECO:0000256" key="1">
    <source>
        <dbReference type="SAM" id="MobiDB-lite"/>
    </source>
</evidence>
<dbReference type="EMBL" id="GBRH01252673">
    <property type="protein sequence ID" value="JAD45222.1"/>
    <property type="molecule type" value="Transcribed_RNA"/>
</dbReference>
<name>A0A0A9ADR7_ARUDO</name>
<feature type="chain" id="PRO_5002062530" description="Secreted protein" evidence="2">
    <location>
        <begin position="27"/>
        <end position="63"/>
    </location>
</feature>
<evidence type="ECO:0000313" key="3">
    <source>
        <dbReference type="EMBL" id="JAD45222.1"/>
    </source>
</evidence>
<proteinExistence type="predicted"/>
<accession>A0A0A9ADR7</accession>
<protein>
    <recommendedName>
        <fullName evidence="4">Secreted protein</fullName>
    </recommendedName>
</protein>
<dbReference type="AlphaFoldDB" id="A0A0A9ADR7"/>
<organism evidence="3">
    <name type="scientific">Arundo donax</name>
    <name type="common">Giant reed</name>
    <name type="synonym">Donax arundinaceus</name>
    <dbReference type="NCBI Taxonomy" id="35708"/>
    <lineage>
        <taxon>Eukaryota</taxon>
        <taxon>Viridiplantae</taxon>
        <taxon>Streptophyta</taxon>
        <taxon>Embryophyta</taxon>
        <taxon>Tracheophyta</taxon>
        <taxon>Spermatophyta</taxon>
        <taxon>Magnoliopsida</taxon>
        <taxon>Liliopsida</taxon>
        <taxon>Poales</taxon>
        <taxon>Poaceae</taxon>
        <taxon>PACMAD clade</taxon>
        <taxon>Arundinoideae</taxon>
        <taxon>Arundineae</taxon>
        <taxon>Arundo</taxon>
    </lineage>
</organism>
<feature type="compositionally biased region" description="Basic residues" evidence="1">
    <location>
        <begin position="51"/>
        <end position="63"/>
    </location>
</feature>
<evidence type="ECO:0008006" key="4">
    <source>
        <dbReference type="Google" id="ProtNLM"/>
    </source>
</evidence>
<sequence length="63" mass="6807">MLSGSTSTALFITLSAISTSPWQAQAKSNELNTIPLSPEGILSIKSMASSRHPKRPRRSTMHP</sequence>
<reference evidence="3" key="1">
    <citation type="submission" date="2014-09" db="EMBL/GenBank/DDBJ databases">
        <authorList>
            <person name="Magalhaes I.L.F."/>
            <person name="Oliveira U."/>
            <person name="Santos F.R."/>
            <person name="Vidigal T.H.D.A."/>
            <person name="Brescovit A.D."/>
            <person name="Santos A.J."/>
        </authorList>
    </citation>
    <scope>NUCLEOTIDE SEQUENCE</scope>
    <source>
        <tissue evidence="3">Shoot tissue taken approximately 20 cm above the soil surface</tissue>
    </source>
</reference>
<feature type="signal peptide" evidence="2">
    <location>
        <begin position="1"/>
        <end position="26"/>
    </location>
</feature>
<reference evidence="3" key="2">
    <citation type="journal article" date="2015" name="Data Brief">
        <title>Shoot transcriptome of the giant reed, Arundo donax.</title>
        <authorList>
            <person name="Barrero R.A."/>
            <person name="Guerrero F.D."/>
            <person name="Moolhuijzen P."/>
            <person name="Goolsby J.A."/>
            <person name="Tidwell J."/>
            <person name="Bellgard S.E."/>
            <person name="Bellgard M.I."/>
        </authorList>
    </citation>
    <scope>NUCLEOTIDE SEQUENCE</scope>
    <source>
        <tissue evidence="3">Shoot tissue taken approximately 20 cm above the soil surface</tissue>
    </source>
</reference>
<keyword evidence="2" id="KW-0732">Signal</keyword>
<feature type="region of interest" description="Disordered" evidence="1">
    <location>
        <begin position="44"/>
        <end position="63"/>
    </location>
</feature>